<sequence>MESGEERVETETSNMVVSTEGERTSLGGSVSGLKKESTKQETDDVCLEYEGKKGCEDVVMENNGEKSEETYNLVEEYGGSVIPDMDMTENKVNSEKEDDMVDVLENFGGEKKMKGEGFEDGGSELLAVDEGDKEKCNDSSEEGQKDEDGDMSGEMNEEKENNKVGELENEQGRRSRRASEKARETIKLSVHYMDNTDEDTEEEGFSSKGKRGRSGSNKKNDKPKTKKNGVQAKTGQQEDAETKQTRKRRKDTTDDEGEGLTGSNQQRRSSRVKKKVEPETITNPRVGLKRGAEGFLVSNMCHQCQRNDKGRVVRCTKCKTKRYCEPCMTTWYPKMSEEDFAKACPVCQKNCNCKACLRMETLVDVRSEFNNKLKVKISDNKKVQYSKYIIKVLLPFLEKISTEQMMEQELEAKIQGVSVSDIKVEKAACHENERMYCDNCQTSIADYHRTCPSCSYDLCLSCCREIRDGQLQGGEQGKPPQFFDYGFNYLHGLSLKKLTRQTLSIEVNSVDNVLCTSEWKSNEIGAIPCPPKGKGGCGQSILELKCLFTEEAEISKLLVEAKEIFDKQNLECVPECFEPSCSCSVLSGQANNISQKSCKAASREESYDNFLYCPTAVDLKDDDLKHFHCHWSKGEPVIVSNVLENTLGLSWEPMVMWRAFRQIKNLEHKRLLDVTALNCLDWCEEDVNVHHFFKGYSEGQYDPEGWPRIMKLKDWPPSTLFEQHLPRHGAEFITCLPFKDYTHPRDGYLNLVVKLPEKSLKPDMGPKTYIAYGFNEELGRGDSVTKLHCDMSDAINVLTHVQAVGVPPDNLTKIEKLKEKHAAQDRKELSGYAKKARGSDNIENGVSDHELCEGKDETGASSIAVVSPDDALSGALWDIFRKQDVPKLEEYLKKHFKEFRHTYGNLLPEVVHPIHDQTIYLTAEHKKRLKEEYGIEPWTFVQKLGDAVFIPAGCPHQVRNLKNLKSCIKVALDFVSPENVDSCFKLTEVFRVLPKNHRAKEDKLEVKKMVINAMREAVKDVDELSDVNELSE</sequence>
<accession>A0ABD3E5F0</accession>
<evidence type="ECO:0000256" key="5">
    <source>
        <dbReference type="ARBA" id="ARBA00022771"/>
    </source>
</evidence>
<dbReference type="AlphaFoldDB" id="A0ABD3E5F0"/>
<evidence type="ECO:0000256" key="3">
    <source>
        <dbReference type="ARBA" id="ARBA00006801"/>
    </source>
</evidence>
<dbReference type="PANTHER" id="PTHR12549:SF11">
    <property type="entry name" value="LYSINE-SPECIFIC DEMETHYLASE JMJ25"/>
    <property type="match status" value="1"/>
</dbReference>
<feature type="compositionally biased region" description="Basic and acidic residues" evidence="12">
    <location>
        <begin position="1"/>
        <end position="10"/>
    </location>
</feature>
<protein>
    <submittedName>
        <fullName evidence="15">Uncharacterized protein</fullName>
    </submittedName>
</protein>
<evidence type="ECO:0000256" key="12">
    <source>
        <dbReference type="SAM" id="MobiDB-lite"/>
    </source>
</evidence>
<dbReference type="PROSITE" id="PS51184">
    <property type="entry name" value="JMJC"/>
    <property type="match status" value="1"/>
</dbReference>
<dbReference type="GO" id="GO:0008270">
    <property type="term" value="F:zinc ion binding"/>
    <property type="evidence" value="ECO:0007669"/>
    <property type="project" value="UniProtKB-KW"/>
</dbReference>
<dbReference type="InterPro" id="IPR001841">
    <property type="entry name" value="Znf_RING"/>
</dbReference>
<dbReference type="InterPro" id="IPR003347">
    <property type="entry name" value="JmjC_dom"/>
</dbReference>
<feature type="region of interest" description="Disordered" evidence="12">
    <location>
        <begin position="1"/>
        <end position="45"/>
    </location>
</feature>
<feature type="compositionally biased region" description="Basic and acidic residues" evidence="12">
    <location>
        <begin position="156"/>
        <end position="186"/>
    </location>
</feature>
<dbReference type="GO" id="GO:0016491">
    <property type="term" value="F:oxidoreductase activity"/>
    <property type="evidence" value="ECO:0007669"/>
    <property type="project" value="UniProtKB-KW"/>
</dbReference>
<dbReference type="FunFam" id="2.60.120.650:FF:000026">
    <property type="entry name" value="Transcription factor jumonji domain-containing protein"/>
    <property type="match status" value="1"/>
</dbReference>
<keyword evidence="8" id="KW-0408">Iron</keyword>
<feature type="compositionally biased region" description="Acidic residues" evidence="12">
    <location>
        <begin position="118"/>
        <end position="129"/>
    </location>
</feature>
<evidence type="ECO:0000256" key="9">
    <source>
        <dbReference type="ARBA" id="ARBA00023242"/>
    </source>
</evidence>
<evidence type="ECO:0000256" key="11">
    <source>
        <dbReference type="PROSITE-ProRule" id="PRU00175"/>
    </source>
</evidence>
<dbReference type="PANTHER" id="PTHR12549">
    <property type="entry name" value="JMJC DOMAIN-CONTAINING HISTONE DEMETHYLATION PROTEIN"/>
    <property type="match status" value="1"/>
</dbReference>
<keyword evidence="9" id="KW-0539">Nucleus</keyword>
<feature type="domain" description="RING-type" evidence="13">
    <location>
        <begin position="301"/>
        <end position="348"/>
    </location>
</feature>
<dbReference type="EMBL" id="JAVIJP010000007">
    <property type="protein sequence ID" value="KAL3649686.1"/>
    <property type="molecule type" value="Genomic_DNA"/>
</dbReference>
<evidence type="ECO:0000259" key="13">
    <source>
        <dbReference type="PROSITE" id="PS50089"/>
    </source>
</evidence>
<dbReference type="Proteomes" id="UP001632038">
    <property type="component" value="Unassembled WGS sequence"/>
</dbReference>
<evidence type="ECO:0000256" key="2">
    <source>
        <dbReference type="ARBA" id="ARBA00004123"/>
    </source>
</evidence>
<dbReference type="Gene3D" id="2.60.120.650">
    <property type="entry name" value="Cupin"/>
    <property type="match status" value="1"/>
</dbReference>
<evidence type="ECO:0000256" key="7">
    <source>
        <dbReference type="ARBA" id="ARBA00023002"/>
    </source>
</evidence>
<dbReference type="PROSITE" id="PS50089">
    <property type="entry name" value="ZF_RING_2"/>
    <property type="match status" value="1"/>
</dbReference>
<feature type="region of interest" description="Disordered" evidence="12">
    <location>
        <begin position="825"/>
        <end position="847"/>
    </location>
</feature>
<feature type="region of interest" description="Disordered" evidence="12">
    <location>
        <begin position="77"/>
        <end position="283"/>
    </location>
</feature>
<feature type="domain" description="JmjC" evidence="14">
    <location>
        <begin position="744"/>
        <end position="991"/>
    </location>
</feature>
<name>A0ABD3E5F0_9LAMI</name>
<keyword evidence="5 11" id="KW-0863">Zinc-finger</keyword>
<comment type="cofactor">
    <cofactor evidence="1">
        <name>Fe(2+)</name>
        <dbReference type="ChEBI" id="CHEBI:29033"/>
    </cofactor>
</comment>
<keyword evidence="6" id="KW-0862">Zinc</keyword>
<comment type="similarity">
    <text evidence="3">Belongs to the JARID1 histone demethylase family.</text>
</comment>
<evidence type="ECO:0000259" key="14">
    <source>
        <dbReference type="PROSITE" id="PS51184"/>
    </source>
</evidence>
<evidence type="ECO:0000256" key="10">
    <source>
        <dbReference type="ARBA" id="ARBA00060112"/>
    </source>
</evidence>
<keyword evidence="4" id="KW-0479">Metal-binding</keyword>
<dbReference type="GO" id="GO:0005634">
    <property type="term" value="C:nucleus"/>
    <property type="evidence" value="ECO:0007669"/>
    <property type="project" value="UniProtKB-SubCell"/>
</dbReference>
<evidence type="ECO:0000313" key="15">
    <source>
        <dbReference type="EMBL" id="KAL3649686.1"/>
    </source>
</evidence>
<comment type="subcellular location">
    <subcellularLocation>
        <location evidence="2">Nucleus</location>
    </subcellularLocation>
</comment>
<reference evidence="16" key="1">
    <citation type="journal article" date="2024" name="IScience">
        <title>Strigolactones Initiate the Formation of Haustorium-like Structures in Castilleja.</title>
        <authorList>
            <person name="Buerger M."/>
            <person name="Peterson D."/>
            <person name="Chory J."/>
        </authorList>
    </citation>
    <scope>NUCLEOTIDE SEQUENCE [LARGE SCALE GENOMIC DNA]</scope>
</reference>
<feature type="compositionally biased region" description="Basic and acidic residues" evidence="12">
    <location>
        <begin position="108"/>
        <end position="117"/>
    </location>
</feature>
<gene>
    <name evidence="15" type="ORF">CASFOL_006089</name>
</gene>
<comment type="function">
    <text evidence="10">May function as histone H3 lysine demethylase and be involved in regulation of gene expression.</text>
</comment>
<organism evidence="15 16">
    <name type="scientific">Castilleja foliolosa</name>
    <dbReference type="NCBI Taxonomy" id="1961234"/>
    <lineage>
        <taxon>Eukaryota</taxon>
        <taxon>Viridiplantae</taxon>
        <taxon>Streptophyta</taxon>
        <taxon>Embryophyta</taxon>
        <taxon>Tracheophyta</taxon>
        <taxon>Spermatophyta</taxon>
        <taxon>Magnoliopsida</taxon>
        <taxon>eudicotyledons</taxon>
        <taxon>Gunneridae</taxon>
        <taxon>Pentapetalae</taxon>
        <taxon>asterids</taxon>
        <taxon>lamiids</taxon>
        <taxon>Lamiales</taxon>
        <taxon>Orobanchaceae</taxon>
        <taxon>Pedicularideae</taxon>
        <taxon>Castillejinae</taxon>
        <taxon>Castilleja</taxon>
    </lineage>
</organism>
<feature type="compositionally biased region" description="Acidic residues" evidence="12">
    <location>
        <begin position="139"/>
        <end position="155"/>
    </location>
</feature>
<comment type="caution">
    <text evidence="15">The sequence shown here is derived from an EMBL/GenBank/DDBJ whole genome shotgun (WGS) entry which is preliminary data.</text>
</comment>
<dbReference type="Pfam" id="PF02373">
    <property type="entry name" value="JmjC"/>
    <property type="match status" value="1"/>
</dbReference>
<dbReference type="InterPro" id="IPR045109">
    <property type="entry name" value="LSDs-like"/>
</dbReference>
<evidence type="ECO:0000256" key="6">
    <source>
        <dbReference type="ARBA" id="ARBA00022833"/>
    </source>
</evidence>
<dbReference type="SUPFAM" id="SSF51197">
    <property type="entry name" value="Clavaminate synthase-like"/>
    <property type="match status" value="1"/>
</dbReference>
<feature type="compositionally biased region" description="Acidic residues" evidence="12">
    <location>
        <begin position="195"/>
        <end position="204"/>
    </location>
</feature>
<keyword evidence="16" id="KW-1185">Reference proteome</keyword>
<evidence type="ECO:0000256" key="8">
    <source>
        <dbReference type="ARBA" id="ARBA00023004"/>
    </source>
</evidence>
<feature type="compositionally biased region" description="Basic and acidic residues" evidence="12">
    <location>
        <begin position="33"/>
        <end position="42"/>
    </location>
</feature>
<keyword evidence="7" id="KW-0560">Oxidoreductase</keyword>
<dbReference type="SMART" id="SM00558">
    <property type="entry name" value="JmjC"/>
    <property type="match status" value="1"/>
</dbReference>
<evidence type="ECO:0000313" key="16">
    <source>
        <dbReference type="Proteomes" id="UP001632038"/>
    </source>
</evidence>
<proteinExistence type="inferred from homology"/>
<evidence type="ECO:0000256" key="4">
    <source>
        <dbReference type="ARBA" id="ARBA00022723"/>
    </source>
</evidence>
<evidence type="ECO:0000256" key="1">
    <source>
        <dbReference type="ARBA" id="ARBA00001954"/>
    </source>
</evidence>